<proteinExistence type="predicted"/>
<evidence type="ECO:0000313" key="2">
    <source>
        <dbReference type="Proteomes" id="UP000308600"/>
    </source>
</evidence>
<sequence>SDYLAEWIPYREDFMDSILAREAAVQPVTCRECQGTDNGLYRCLYCLTHPVYCGTHMREFHELTPFHRIEVWTGTYFEPSWLSDTGLKIFLGHAGFPCSEIEPADFTDVEDSEDSADEGTSHSKKDQFVPEDIHPMYGHRNRCWIVDVSGIHSMEVVFCDCANHRDKHLQLLDMDLWPASFKRIKTLFTFRLLSDFRLENLEAKTSAYHYFSKLRRVTNPAFPNTVPDRYRELLRVSREWRNILLRKWQGFGHTGEQPSSGSLALFCPSCPQPGINLPENWEKDKKKFVYSRQFVMDGNFTASHIEKAGKKDNVWLMDGEAFMTHHTRYHEHLKDKPEEEPRSTCHNHCAQLDQNIGKQGRDVTGIGATACARHGAFCPASVVDFQKGERQVNMDFSLTEAISHTNVLGLVRAVTLYDINCQFWVYFMRRAIDKGLFWPKDLMFEPAIGLFHVHGHKEICNAQFSPSYIRGIGRTDGEVLETLWSTLNDGSRSVQTASLAHRAETLDDLMIDSNWKKLLRGVDQIRRRYNVATGQVPEAKTYLMELSKNIAIATQKRWEKEVTAAENNRLKNLDGMNIYLPNISQAPGLIAQVDALVAENAADESTLKWLSDAIQLQEDQRSLRADVRRGMRVRMSKTQSMAFERKAHAIEDRLEQHYQKAARLIGQKCVDEVRSKTVPVDEASEDEEDEMQEIDNGADWYRSFKCLWWPICLPSAYAQTAQEKKRQESRLEAKLRRGQLNQVIRSLRGAINQKYFWGQSKRRKGGNKHIREGYDQNAKQMQDSINNLRRGYVDIRKALLHLDPSAEAEYKALEPKDVRIPSWMIELNSRHARDERNSWIWQEYSAEAKDDEEGECNRLSWLKARAQYNRWKEELTLLEYEMQWTVRWFMKKQVEWKGHRNMVKGKPGHIAYACRQIAMWAKFEATARKEFQLVKPDFAI</sequence>
<reference evidence="1 2" key="1">
    <citation type="journal article" date="2019" name="Nat. Ecol. Evol.">
        <title>Megaphylogeny resolves global patterns of mushroom evolution.</title>
        <authorList>
            <person name="Varga T."/>
            <person name="Krizsan K."/>
            <person name="Foldi C."/>
            <person name="Dima B."/>
            <person name="Sanchez-Garcia M."/>
            <person name="Sanchez-Ramirez S."/>
            <person name="Szollosi G.J."/>
            <person name="Szarkandi J.G."/>
            <person name="Papp V."/>
            <person name="Albert L."/>
            <person name="Andreopoulos W."/>
            <person name="Angelini C."/>
            <person name="Antonin V."/>
            <person name="Barry K.W."/>
            <person name="Bougher N.L."/>
            <person name="Buchanan P."/>
            <person name="Buyck B."/>
            <person name="Bense V."/>
            <person name="Catcheside P."/>
            <person name="Chovatia M."/>
            <person name="Cooper J."/>
            <person name="Damon W."/>
            <person name="Desjardin D."/>
            <person name="Finy P."/>
            <person name="Geml J."/>
            <person name="Haridas S."/>
            <person name="Hughes K."/>
            <person name="Justo A."/>
            <person name="Karasinski D."/>
            <person name="Kautmanova I."/>
            <person name="Kiss B."/>
            <person name="Kocsube S."/>
            <person name="Kotiranta H."/>
            <person name="LaButti K.M."/>
            <person name="Lechner B.E."/>
            <person name="Liimatainen K."/>
            <person name="Lipzen A."/>
            <person name="Lukacs Z."/>
            <person name="Mihaltcheva S."/>
            <person name="Morgado L.N."/>
            <person name="Niskanen T."/>
            <person name="Noordeloos M.E."/>
            <person name="Ohm R.A."/>
            <person name="Ortiz-Santana B."/>
            <person name="Ovrebo C."/>
            <person name="Racz N."/>
            <person name="Riley R."/>
            <person name="Savchenko A."/>
            <person name="Shiryaev A."/>
            <person name="Soop K."/>
            <person name="Spirin V."/>
            <person name="Szebenyi C."/>
            <person name="Tomsovsky M."/>
            <person name="Tulloss R.E."/>
            <person name="Uehling J."/>
            <person name="Grigoriev I.V."/>
            <person name="Vagvolgyi C."/>
            <person name="Papp T."/>
            <person name="Martin F.M."/>
            <person name="Miettinen O."/>
            <person name="Hibbett D.S."/>
            <person name="Nagy L.G."/>
        </authorList>
    </citation>
    <scope>NUCLEOTIDE SEQUENCE [LARGE SCALE GENOMIC DNA]</scope>
    <source>
        <strain evidence="1 2">NL-1719</strain>
    </source>
</reference>
<keyword evidence="2" id="KW-1185">Reference proteome</keyword>
<evidence type="ECO:0000313" key="1">
    <source>
        <dbReference type="EMBL" id="TFK59879.1"/>
    </source>
</evidence>
<dbReference type="EMBL" id="ML208874">
    <property type="protein sequence ID" value="TFK59879.1"/>
    <property type="molecule type" value="Genomic_DNA"/>
</dbReference>
<accession>A0ACD3A3B7</accession>
<dbReference type="Proteomes" id="UP000308600">
    <property type="component" value="Unassembled WGS sequence"/>
</dbReference>
<name>A0ACD3A3B7_9AGAR</name>
<gene>
    <name evidence="1" type="ORF">BDN72DRAFT_780133</name>
</gene>
<feature type="non-terminal residue" evidence="1">
    <location>
        <position position="1"/>
    </location>
</feature>
<organism evidence="1 2">
    <name type="scientific">Pluteus cervinus</name>
    <dbReference type="NCBI Taxonomy" id="181527"/>
    <lineage>
        <taxon>Eukaryota</taxon>
        <taxon>Fungi</taxon>
        <taxon>Dikarya</taxon>
        <taxon>Basidiomycota</taxon>
        <taxon>Agaricomycotina</taxon>
        <taxon>Agaricomycetes</taxon>
        <taxon>Agaricomycetidae</taxon>
        <taxon>Agaricales</taxon>
        <taxon>Pluteineae</taxon>
        <taxon>Pluteaceae</taxon>
        <taxon>Pluteus</taxon>
    </lineage>
</organism>
<protein>
    <submittedName>
        <fullName evidence="1">Uncharacterized protein</fullName>
    </submittedName>
</protein>